<feature type="transmembrane region" description="Helical" evidence="7">
    <location>
        <begin position="124"/>
        <end position="140"/>
    </location>
</feature>
<feature type="transmembrane region" description="Helical" evidence="7">
    <location>
        <begin position="49"/>
        <end position="68"/>
    </location>
</feature>
<dbReference type="Pfam" id="PF13515">
    <property type="entry name" value="FUSC_2"/>
    <property type="match status" value="1"/>
</dbReference>
<keyword evidence="2" id="KW-1003">Cell membrane</keyword>
<feature type="transmembrane region" description="Helical" evidence="7">
    <location>
        <begin position="75"/>
        <end position="93"/>
    </location>
</feature>
<accession>A0A3S0HMX4</accession>
<feature type="transmembrane region" description="Helical" evidence="7">
    <location>
        <begin position="415"/>
        <end position="431"/>
    </location>
</feature>
<reference evidence="9 10" key="1">
    <citation type="submission" date="2018-12" db="EMBL/GenBank/DDBJ databases">
        <authorList>
            <person name="Yu L."/>
        </authorList>
    </citation>
    <scope>NUCLEOTIDE SEQUENCE [LARGE SCALE GENOMIC DNA]</scope>
    <source>
        <strain evidence="9 10">S5H2222</strain>
    </source>
</reference>
<keyword evidence="10" id="KW-1185">Reference proteome</keyword>
<feature type="transmembrane region" description="Helical" evidence="7">
    <location>
        <begin position="21"/>
        <end position="43"/>
    </location>
</feature>
<evidence type="ECO:0000256" key="5">
    <source>
        <dbReference type="ARBA" id="ARBA00023136"/>
    </source>
</evidence>
<evidence type="ECO:0000259" key="8">
    <source>
        <dbReference type="Pfam" id="PF13515"/>
    </source>
</evidence>
<proteinExistence type="inferred from homology"/>
<dbReference type="Proteomes" id="UP000276349">
    <property type="component" value="Unassembled WGS sequence"/>
</dbReference>
<feature type="transmembrane region" description="Helical" evidence="7">
    <location>
        <begin position="99"/>
        <end position="117"/>
    </location>
</feature>
<evidence type="ECO:0000256" key="2">
    <source>
        <dbReference type="ARBA" id="ARBA00022475"/>
    </source>
</evidence>
<dbReference type="OrthoDB" id="581879at2"/>
<evidence type="ECO:0000256" key="7">
    <source>
        <dbReference type="SAM" id="Phobius"/>
    </source>
</evidence>
<feature type="transmembrane region" description="Helical" evidence="7">
    <location>
        <begin position="392"/>
        <end position="409"/>
    </location>
</feature>
<feature type="transmembrane region" description="Helical" evidence="7">
    <location>
        <begin position="146"/>
        <end position="168"/>
    </location>
</feature>
<comment type="caution">
    <text evidence="9">The sequence shown here is derived from an EMBL/GenBank/DDBJ whole genome shotgun (WGS) entry which is preliminary data.</text>
</comment>
<dbReference type="AlphaFoldDB" id="A0A3S0HMX4"/>
<comment type="subcellular location">
    <subcellularLocation>
        <location evidence="1">Cell membrane</location>
        <topology evidence="1">Multi-pass membrane protein</topology>
    </subcellularLocation>
</comment>
<protein>
    <submittedName>
        <fullName evidence="9">FUSC family protein</fullName>
    </submittedName>
</protein>
<organism evidence="9 10">
    <name type="scientific">Lysinibacillus telephonicus</name>
    <dbReference type="NCBI Taxonomy" id="1714840"/>
    <lineage>
        <taxon>Bacteria</taxon>
        <taxon>Bacillati</taxon>
        <taxon>Bacillota</taxon>
        <taxon>Bacilli</taxon>
        <taxon>Bacillales</taxon>
        <taxon>Bacillaceae</taxon>
        <taxon>Lysinibacillus</taxon>
    </lineage>
</organism>
<keyword evidence="4 7" id="KW-1133">Transmembrane helix</keyword>
<gene>
    <name evidence="9" type="ORF">EKG35_08700</name>
</gene>
<dbReference type="InterPro" id="IPR049453">
    <property type="entry name" value="Memb_transporter_dom"/>
</dbReference>
<evidence type="ECO:0000256" key="1">
    <source>
        <dbReference type="ARBA" id="ARBA00004651"/>
    </source>
</evidence>
<feature type="domain" description="Integral membrane bound transporter" evidence="8">
    <location>
        <begin position="352"/>
        <end position="479"/>
    </location>
</feature>
<sequence length="635" mass="70968">MGETTKLSTILMEAIKVNKKPFPWLKAFKAGVAAGLPVFIGILFDNLQYGLIAGLGGFAFLYTFPIPYAQLAKKLTWVVLAITACVFLGTIAAPYPIAAAILMGVIGATATFVFGAFRLIGPSALFFVLIFAMTTGMPIAPEEAFIRAGLAFLGGVFSWLLAMSGWFFKPHASEKNIVKRSYIELANFIDSIGTDKEIEFQYRVMATLKEAEQTLVSGYIPWRTTNFYHHLYVLYNYSNKLFLQVVEHFINQPKIPPEIGESLRIIARILDSKSIQDAAIIQLPQPNDMDEKTALLYKEITEAKDSLLKSNNDIKEQVHIVSPSVKRVILGEFDKNSIIFINSLRFGAFTILAAIIAYEFHFARSFWIPLSCVAVMSGATAVATFHRAIQRSFGTIFGIIIASLILVLHPTGYTIALLIFLLTFITELFIVKNYGLAALFFTPNSLIMAEVASVNNYSFSYFASARIIDVAIGVIIGLIGVWFVGRKSASSRLPHLTSKTIRSQAQVLYALFSNETYSKSNKFNKMKTNINNLKTVYDTAVGEIPKDKSAIKYYWPIIYTIQELEFLLDKCSRLKKRPVLDDEVLAKYLLVFESIANASEHRSHTSVKEIPKIEGYPRIKDTIERLQKSILSKND</sequence>
<dbReference type="EMBL" id="RXNR01000019">
    <property type="protein sequence ID" value="RTQ93460.1"/>
    <property type="molecule type" value="Genomic_DNA"/>
</dbReference>
<dbReference type="RefSeq" id="WP_126294057.1">
    <property type="nucleotide sequence ID" value="NZ_CP155468.1"/>
</dbReference>
<dbReference type="PANTHER" id="PTHR30509:SF9">
    <property type="entry name" value="MULTIDRUG RESISTANCE PROTEIN MDTO"/>
    <property type="match status" value="1"/>
</dbReference>
<feature type="transmembrane region" description="Helical" evidence="7">
    <location>
        <begin position="366"/>
        <end position="385"/>
    </location>
</feature>
<evidence type="ECO:0000256" key="4">
    <source>
        <dbReference type="ARBA" id="ARBA00022989"/>
    </source>
</evidence>
<feature type="transmembrane region" description="Helical" evidence="7">
    <location>
        <begin position="337"/>
        <end position="360"/>
    </location>
</feature>
<keyword evidence="5 7" id="KW-0472">Membrane</keyword>
<name>A0A3S0HMX4_9BACI</name>
<feature type="transmembrane region" description="Helical" evidence="7">
    <location>
        <begin position="463"/>
        <end position="484"/>
    </location>
</feature>
<evidence type="ECO:0000313" key="10">
    <source>
        <dbReference type="Proteomes" id="UP000276349"/>
    </source>
</evidence>
<dbReference type="PANTHER" id="PTHR30509">
    <property type="entry name" value="P-HYDROXYBENZOIC ACID EFFLUX PUMP SUBUNIT-RELATED"/>
    <property type="match status" value="1"/>
</dbReference>
<comment type="similarity">
    <text evidence="6">Belongs to the YccS/YhfK family.</text>
</comment>
<keyword evidence="3 7" id="KW-0812">Transmembrane</keyword>
<evidence type="ECO:0000313" key="9">
    <source>
        <dbReference type="EMBL" id="RTQ93460.1"/>
    </source>
</evidence>
<evidence type="ECO:0000256" key="3">
    <source>
        <dbReference type="ARBA" id="ARBA00022692"/>
    </source>
</evidence>
<dbReference type="GO" id="GO:0005886">
    <property type="term" value="C:plasma membrane"/>
    <property type="evidence" value="ECO:0007669"/>
    <property type="project" value="UniProtKB-SubCell"/>
</dbReference>
<evidence type="ECO:0000256" key="6">
    <source>
        <dbReference type="ARBA" id="ARBA00043993"/>
    </source>
</evidence>